<feature type="compositionally biased region" description="Polar residues" evidence="1">
    <location>
        <begin position="77"/>
        <end position="97"/>
    </location>
</feature>
<sequence>MVMENPEVTANPVESTSKEKICKNKNLSTLKSNHSIPVTSGFDIPLINAIQQNFSASSLFANFYVAPPPATTSSPTCSNKTNDTATTEDSTAESPSYESFDKEKKSEFACWLASQEFDASAIITSDEDGGDCKVVQDVNISGISDDFPVDGPVDNLSGSSPEVVNNTAPRSSKAASMTGTRKEKAEAAQQSWWFNPSLEALWEQILSSRHCNCLVGTTWHAEEAGATDADRINSGKAADDLSNNDIDPSSNMNQSASFVIPSEDTQPATARSPFQRKVASTPVETCHMSIIPKAHEEKHNSPLRANQVGASALVSNMFSDNIISPSLTQNPSEVSCRSAATPLIGEYLVSTPLAGEHYMSHENSIMSKASSQLLGEDIIDFNQVDYYPPPPHLLRAIMPQKELLFTCNKQDFKLSNTDDMVFELSISKSQEGRALGLGRSDKLMKRVKEKRRQRRNDQV</sequence>
<feature type="region of interest" description="Disordered" evidence="1">
    <location>
        <begin position="158"/>
        <end position="178"/>
    </location>
</feature>
<evidence type="ECO:0000313" key="3">
    <source>
        <dbReference type="Proteomes" id="UP001516023"/>
    </source>
</evidence>
<feature type="compositionally biased region" description="Polar residues" evidence="1">
    <location>
        <begin position="241"/>
        <end position="255"/>
    </location>
</feature>
<reference evidence="2 3" key="1">
    <citation type="journal article" date="2020" name="G3 (Bethesda)">
        <title>Improved Reference Genome for Cyclotella cryptica CCMP332, a Model for Cell Wall Morphogenesis, Salinity Adaptation, and Lipid Production in Diatoms (Bacillariophyta).</title>
        <authorList>
            <person name="Roberts W.R."/>
            <person name="Downey K.M."/>
            <person name="Ruck E.C."/>
            <person name="Traller J.C."/>
            <person name="Alverson A.J."/>
        </authorList>
    </citation>
    <scope>NUCLEOTIDE SEQUENCE [LARGE SCALE GENOMIC DNA]</scope>
    <source>
        <strain evidence="2 3">CCMP332</strain>
    </source>
</reference>
<feature type="region of interest" description="Disordered" evidence="1">
    <location>
        <begin position="226"/>
        <end position="255"/>
    </location>
</feature>
<accession>A0ABD3QMP4</accession>
<feature type="region of interest" description="Disordered" evidence="1">
    <location>
        <begin position="70"/>
        <end position="99"/>
    </location>
</feature>
<dbReference type="Proteomes" id="UP001516023">
    <property type="component" value="Unassembled WGS sequence"/>
</dbReference>
<dbReference type="AlphaFoldDB" id="A0ABD3QMP4"/>
<protein>
    <submittedName>
        <fullName evidence="2">Uncharacterized protein</fullName>
    </submittedName>
</protein>
<keyword evidence="3" id="KW-1185">Reference proteome</keyword>
<evidence type="ECO:0000313" key="2">
    <source>
        <dbReference type="EMBL" id="KAL3801269.1"/>
    </source>
</evidence>
<dbReference type="EMBL" id="JABMIG020000028">
    <property type="protein sequence ID" value="KAL3801269.1"/>
    <property type="molecule type" value="Genomic_DNA"/>
</dbReference>
<feature type="compositionally biased region" description="Basic and acidic residues" evidence="1">
    <location>
        <begin position="226"/>
        <end position="239"/>
    </location>
</feature>
<comment type="caution">
    <text evidence="2">The sequence shown here is derived from an EMBL/GenBank/DDBJ whole genome shotgun (WGS) entry which is preliminary data.</text>
</comment>
<name>A0ABD3QMP4_9STRA</name>
<organism evidence="2 3">
    <name type="scientific">Cyclotella cryptica</name>
    <dbReference type="NCBI Taxonomy" id="29204"/>
    <lineage>
        <taxon>Eukaryota</taxon>
        <taxon>Sar</taxon>
        <taxon>Stramenopiles</taxon>
        <taxon>Ochrophyta</taxon>
        <taxon>Bacillariophyta</taxon>
        <taxon>Coscinodiscophyceae</taxon>
        <taxon>Thalassiosirophycidae</taxon>
        <taxon>Stephanodiscales</taxon>
        <taxon>Stephanodiscaceae</taxon>
        <taxon>Cyclotella</taxon>
    </lineage>
</organism>
<evidence type="ECO:0000256" key="1">
    <source>
        <dbReference type="SAM" id="MobiDB-lite"/>
    </source>
</evidence>
<proteinExistence type="predicted"/>
<gene>
    <name evidence="2" type="ORF">HJC23_012669</name>
</gene>